<feature type="domain" description="Protein kinase" evidence="9">
    <location>
        <begin position="30"/>
        <end position="292"/>
    </location>
</feature>
<evidence type="ECO:0000256" key="7">
    <source>
        <dbReference type="ARBA" id="ARBA00051243"/>
    </source>
</evidence>
<evidence type="ECO:0000259" key="9">
    <source>
        <dbReference type="PROSITE" id="PS50011"/>
    </source>
</evidence>
<evidence type="ECO:0000256" key="5">
    <source>
        <dbReference type="ARBA" id="ARBA00022840"/>
    </source>
</evidence>
<organism evidence="10 11">
    <name type="scientific">Panagrellus redivivus</name>
    <name type="common">Microworm</name>
    <dbReference type="NCBI Taxonomy" id="6233"/>
    <lineage>
        <taxon>Eukaryota</taxon>
        <taxon>Metazoa</taxon>
        <taxon>Ecdysozoa</taxon>
        <taxon>Nematoda</taxon>
        <taxon>Chromadorea</taxon>
        <taxon>Rhabditida</taxon>
        <taxon>Tylenchina</taxon>
        <taxon>Panagrolaimomorpha</taxon>
        <taxon>Panagrolaimoidea</taxon>
        <taxon>Panagrolaimidae</taxon>
        <taxon>Panagrellus</taxon>
    </lineage>
</organism>
<dbReference type="InterPro" id="IPR017441">
    <property type="entry name" value="Protein_kinase_ATP_BS"/>
</dbReference>
<dbReference type="GO" id="GO:0005886">
    <property type="term" value="C:plasma membrane"/>
    <property type="evidence" value="ECO:0007669"/>
    <property type="project" value="TreeGrafter"/>
</dbReference>
<sequence length="317" mass="36699">MLTGYDFDKLPLDTLYNLMDDQLNPKDLVVLNTQPLGSGISATVYKGSYKTTTGDYMPVAVKILNYEYALLLNTAELIDELKVLRQVEHSNIVNFIGHTYIDRTLHIVTEYMAGGSLYDYIQNDDTPLKYQDTFDYMDQILSAMVYLSEQQIVHRDLAARNCLLNHDYTVLKVTDFGLARSVDFNGEYKILHETALPTRWIAIEAFSLRKFTEKTDVWSFGVLVWELFTRGATPYDPLDHFQIQDFLNKGRRLQGPETCPDQIYALMITCWDGEPNKRPTFKQLQKDLKERIRHLTSVNKQLIETGYERPNNRPLTN</sequence>
<comment type="subcellular location">
    <subcellularLocation>
        <location evidence="1">Membrane</location>
        <topology evidence="1">Single-pass membrane protein</topology>
    </subcellularLocation>
</comment>
<name>A0A7E4W8M8_PANRE</name>
<comment type="catalytic activity">
    <reaction evidence="7">
        <text>L-tyrosyl-[protein] + ATP = O-phospho-L-tyrosyl-[protein] + ADP + H(+)</text>
        <dbReference type="Rhea" id="RHEA:10596"/>
        <dbReference type="Rhea" id="RHEA-COMP:10136"/>
        <dbReference type="Rhea" id="RHEA-COMP:20101"/>
        <dbReference type="ChEBI" id="CHEBI:15378"/>
        <dbReference type="ChEBI" id="CHEBI:30616"/>
        <dbReference type="ChEBI" id="CHEBI:46858"/>
        <dbReference type="ChEBI" id="CHEBI:61978"/>
        <dbReference type="ChEBI" id="CHEBI:456216"/>
        <dbReference type="EC" id="2.7.10.1"/>
    </reaction>
</comment>
<dbReference type="Proteomes" id="UP000492821">
    <property type="component" value="Unassembled WGS sequence"/>
</dbReference>
<dbReference type="SUPFAM" id="SSF56112">
    <property type="entry name" value="Protein kinase-like (PK-like)"/>
    <property type="match status" value="1"/>
</dbReference>
<dbReference type="InterPro" id="IPR011009">
    <property type="entry name" value="Kinase-like_dom_sf"/>
</dbReference>
<dbReference type="InterPro" id="IPR050122">
    <property type="entry name" value="RTK"/>
</dbReference>
<dbReference type="GO" id="GO:0007169">
    <property type="term" value="P:cell surface receptor protein tyrosine kinase signaling pathway"/>
    <property type="evidence" value="ECO:0007669"/>
    <property type="project" value="TreeGrafter"/>
</dbReference>
<feature type="binding site" evidence="8">
    <location>
        <position position="62"/>
    </location>
    <ligand>
        <name>ATP</name>
        <dbReference type="ChEBI" id="CHEBI:30616"/>
    </ligand>
</feature>
<dbReference type="CDD" id="cd00192">
    <property type="entry name" value="PTKc"/>
    <property type="match status" value="1"/>
</dbReference>
<evidence type="ECO:0000256" key="8">
    <source>
        <dbReference type="PROSITE-ProRule" id="PRU10141"/>
    </source>
</evidence>
<dbReference type="GO" id="GO:0004714">
    <property type="term" value="F:transmembrane receptor protein tyrosine kinase activity"/>
    <property type="evidence" value="ECO:0007669"/>
    <property type="project" value="UniProtKB-EC"/>
</dbReference>
<reference evidence="10" key="1">
    <citation type="journal article" date="2013" name="Genetics">
        <title>The draft genome and transcriptome of Panagrellus redivivus are shaped by the harsh demands of a free-living lifestyle.</title>
        <authorList>
            <person name="Srinivasan J."/>
            <person name="Dillman A.R."/>
            <person name="Macchietto M.G."/>
            <person name="Heikkinen L."/>
            <person name="Lakso M."/>
            <person name="Fracchia K.M."/>
            <person name="Antoshechkin I."/>
            <person name="Mortazavi A."/>
            <person name="Wong G."/>
            <person name="Sternberg P.W."/>
        </authorList>
    </citation>
    <scope>NUCLEOTIDE SEQUENCE [LARGE SCALE GENOMIC DNA]</scope>
    <source>
        <strain evidence="10">MT8872</strain>
    </source>
</reference>
<evidence type="ECO:0000256" key="1">
    <source>
        <dbReference type="ARBA" id="ARBA00004167"/>
    </source>
</evidence>
<dbReference type="PIRSF" id="PIRSF000654">
    <property type="entry name" value="Integrin-linked_kinase"/>
    <property type="match status" value="1"/>
</dbReference>
<dbReference type="InterPro" id="IPR001245">
    <property type="entry name" value="Ser-Thr/Tyr_kinase_cat_dom"/>
</dbReference>
<dbReference type="PRINTS" id="PR00109">
    <property type="entry name" value="TYRKINASE"/>
</dbReference>
<dbReference type="InterPro" id="IPR000719">
    <property type="entry name" value="Prot_kinase_dom"/>
</dbReference>
<dbReference type="WBParaSite" id="Pan_g8177.t1">
    <property type="protein sequence ID" value="Pan_g8177.t1"/>
    <property type="gene ID" value="Pan_g8177"/>
</dbReference>
<evidence type="ECO:0000256" key="6">
    <source>
        <dbReference type="ARBA" id="ARBA00023137"/>
    </source>
</evidence>
<keyword evidence="10" id="KW-1185">Reference proteome</keyword>
<dbReference type="PANTHER" id="PTHR24416:SF617">
    <property type="entry name" value="RET ONCOGENE, ISOFORM A"/>
    <property type="match status" value="1"/>
</dbReference>
<evidence type="ECO:0000256" key="3">
    <source>
        <dbReference type="ARBA" id="ARBA00022741"/>
    </source>
</evidence>
<proteinExistence type="predicted"/>
<reference evidence="11" key="2">
    <citation type="submission" date="2020-10" db="UniProtKB">
        <authorList>
            <consortium name="WormBaseParasite"/>
        </authorList>
    </citation>
    <scope>IDENTIFICATION</scope>
</reference>
<dbReference type="Pfam" id="PF07714">
    <property type="entry name" value="PK_Tyr_Ser-Thr"/>
    <property type="match status" value="1"/>
</dbReference>
<dbReference type="PROSITE" id="PS00107">
    <property type="entry name" value="PROTEIN_KINASE_ATP"/>
    <property type="match status" value="1"/>
</dbReference>
<dbReference type="PROSITE" id="PS50011">
    <property type="entry name" value="PROTEIN_KINASE_DOM"/>
    <property type="match status" value="1"/>
</dbReference>
<dbReference type="PROSITE" id="PS00109">
    <property type="entry name" value="PROTEIN_KINASE_TYR"/>
    <property type="match status" value="1"/>
</dbReference>
<dbReference type="InterPro" id="IPR020635">
    <property type="entry name" value="Tyr_kinase_cat_dom"/>
</dbReference>
<dbReference type="Gene3D" id="1.10.510.10">
    <property type="entry name" value="Transferase(Phosphotransferase) domain 1"/>
    <property type="match status" value="1"/>
</dbReference>
<protein>
    <submittedName>
        <fullName evidence="11">Protein kinase domain-containing protein</fullName>
    </submittedName>
</protein>
<keyword evidence="5 8" id="KW-0067">ATP-binding</keyword>
<accession>A0A7E4W8M8</accession>
<keyword evidence="6" id="KW-0829">Tyrosine-protein kinase</keyword>
<keyword evidence="2" id="KW-0808">Transferase</keyword>
<keyword evidence="4" id="KW-0418">Kinase</keyword>
<keyword evidence="3 8" id="KW-0547">Nucleotide-binding</keyword>
<evidence type="ECO:0000256" key="4">
    <source>
        <dbReference type="ARBA" id="ARBA00022777"/>
    </source>
</evidence>
<dbReference type="GO" id="GO:0043235">
    <property type="term" value="C:receptor complex"/>
    <property type="evidence" value="ECO:0007669"/>
    <property type="project" value="TreeGrafter"/>
</dbReference>
<dbReference type="InterPro" id="IPR008266">
    <property type="entry name" value="Tyr_kinase_AS"/>
</dbReference>
<dbReference type="GO" id="GO:0005524">
    <property type="term" value="F:ATP binding"/>
    <property type="evidence" value="ECO:0007669"/>
    <property type="project" value="UniProtKB-UniRule"/>
</dbReference>
<dbReference type="PANTHER" id="PTHR24416">
    <property type="entry name" value="TYROSINE-PROTEIN KINASE RECEPTOR"/>
    <property type="match status" value="1"/>
</dbReference>
<evidence type="ECO:0000313" key="10">
    <source>
        <dbReference type="Proteomes" id="UP000492821"/>
    </source>
</evidence>
<dbReference type="FunFam" id="1.10.510.10:FF:000554">
    <property type="entry name" value="Predicted protein"/>
    <property type="match status" value="1"/>
</dbReference>
<dbReference type="SMART" id="SM00219">
    <property type="entry name" value="TyrKc"/>
    <property type="match status" value="1"/>
</dbReference>
<evidence type="ECO:0000256" key="2">
    <source>
        <dbReference type="ARBA" id="ARBA00022679"/>
    </source>
</evidence>
<evidence type="ECO:0000313" key="11">
    <source>
        <dbReference type="WBParaSite" id="Pan_g8177.t1"/>
    </source>
</evidence>
<dbReference type="AlphaFoldDB" id="A0A7E4W8M8"/>